<dbReference type="CDD" id="cd02516">
    <property type="entry name" value="CDP-ME_synthetase"/>
    <property type="match status" value="1"/>
</dbReference>
<keyword evidence="5" id="KW-1185">Reference proteome</keyword>
<dbReference type="RefSeq" id="XP_019624966.1">
    <property type="nucleotide sequence ID" value="XM_019769407.1"/>
</dbReference>
<evidence type="ECO:0000256" key="3">
    <source>
        <dbReference type="ARBA" id="ARBA00022695"/>
    </source>
</evidence>
<dbReference type="SUPFAM" id="SSF53448">
    <property type="entry name" value="Nucleotide-diphospho-sugar transferases"/>
    <property type="match status" value="1"/>
</dbReference>
<dbReference type="GeneID" id="109470456"/>
<keyword evidence="2" id="KW-0808">Transferase</keyword>
<dbReference type="OrthoDB" id="414267at2759"/>
<dbReference type="PANTHER" id="PTHR43015">
    <property type="entry name" value="D-RIBITOL-5-PHOSPHATE CYTIDYLYLTRANSFERASE"/>
    <property type="match status" value="1"/>
</dbReference>
<dbReference type="KEGG" id="bbel:109470456"/>
<organism evidence="5 6">
    <name type="scientific">Branchiostoma belcheri</name>
    <name type="common">Amphioxus</name>
    <dbReference type="NCBI Taxonomy" id="7741"/>
    <lineage>
        <taxon>Eukaryota</taxon>
        <taxon>Metazoa</taxon>
        <taxon>Chordata</taxon>
        <taxon>Cephalochordata</taxon>
        <taxon>Leptocardii</taxon>
        <taxon>Amphioxiformes</taxon>
        <taxon>Branchiostomatidae</taxon>
        <taxon>Branchiostoma</taxon>
    </lineage>
</organism>
<dbReference type="Proteomes" id="UP000515135">
    <property type="component" value="Unplaced"/>
</dbReference>
<dbReference type="GO" id="GO:0035269">
    <property type="term" value="P:protein O-linked glycosylation via mannose"/>
    <property type="evidence" value="ECO:0007669"/>
    <property type="project" value="TreeGrafter"/>
</dbReference>
<gene>
    <name evidence="6" type="primary">LOC109470456</name>
</gene>
<dbReference type="Pfam" id="PF01128">
    <property type="entry name" value="IspD"/>
    <property type="match status" value="1"/>
</dbReference>
<protein>
    <recommendedName>
        <fullName evidence="4">2-C-methyl-D-erythritol 4-phosphate cytidylyltransferase, chloroplastic</fullName>
    </recommendedName>
</protein>
<dbReference type="InterPro" id="IPR034683">
    <property type="entry name" value="IspD/TarI"/>
</dbReference>
<reference evidence="6" key="1">
    <citation type="submission" date="2025-08" db="UniProtKB">
        <authorList>
            <consortium name="RefSeq"/>
        </authorList>
    </citation>
    <scope>IDENTIFICATION</scope>
    <source>
        <tissue evidence="6">Gonad</tissue>
    </source>
</reference>
<dbReference type="InterPro" id="IPR029044">
    <property type="entry name" value="Nucleotide-diphossugar_trans"/>
</dbReference>
<keyword evidence="3" id="KW-0548">Nucleotidyltransferase</keyword>
<dbReference type="PANTHER" id="PTHR43015:SF1">
    <property type="entry name" value="D-RIBITOL-5-PHOSPHATE CYTIDYLYLTRANSFERASE"/>
    <property type="match status" value="1"/>
</dbReference>
<dbReference type="Gene3D" id="3.90.550.10">
    <property type="entry name" value="Spore Coat Polysaccharide Biosynthesis Protein SpsA, Chain A"/>
    <property type="match status" value="1"/>
</dbReference>
<comment type="similarity">
    <text evidence="1">Belongs to the IspD/TarI cytidylyltransferase family. IspD subfamily.</text>
</comment>
<evidence type="ECO:0000256" key="2">
    <source>
        <dbReference type="ARBA" id="ARBA00022679"/>
    </source>
</evidence>
<name>A0A6P4Z5U3_BRABE</name>
<dbReference type="GO" id="GO:0050518">
    <property type="term" value="F:2-C-methyl-D-erythritol 4-phosphate cytidylyltransferase activity"/>
    <property type="evidence" value="ECO:0007669"/>
    <property type="project" value="UniProtKB-ARBA"/>
</dbReference>
<evidence type="ECO:0000313" key="6">
    <source>
        <dbReference type="RefSeq" id="XP_019624966.1"/>
    </source>
</evidence>
<dbReference type="GO" id="GO:0005829">
    <property type="term" value="C:cytosol"/>
    <property type="evidence" value="ECO:0007669"/>
    <property type="project" value="TreeGrafter"/>
</dbReference>
<evidence type="ECO:0000256" key="1">
    <source>
        <dbReference type="ARBA" id="ARBA00009789"/>
    </source>
</evidence>
<dbReference type="GO" id="GO:0047349">
    <property type="term" value="F:D-ribitol-5-phosphate cytidylyltransferase activity"/>
    <property type="evidence" value="ECO:0007669"/>
    <property type="project" value="TreeGrafter"/>
</dbReference>
<evidence type="ECO:0000313" key="5">
    <source>
        <dbReference type="Proteomes" id="UP000515135"/>
    </source>
</evidence>
<dbReference type="AlphaFoldDB" id="A0A6P4Z5U3"/>
<sequence>MAADCGSVDFPVSVVLPAAGSGERMGLATPKQFCSVLGRPLLYYTLQAFLNVPWVREVIVVVSQDWLQETSDILQSFSPTTRSKVRVVSGAATRHRSIWNGLKAVGSSTDVVVLHDAVRPLVEEDFLKRIVLAAKEQGAAGAVRPLISTVVSPTKDGSMLDHTLDRSQYQASEMPQAFRYPAIMEAYHNCSEHDLDFGTECLHLVQKYAGISAKLLLGPSSLWKVTLRKDLYAIEGVLKEEHCRKVAMLSDQQSTVSQRLHRGFQEQLSSEVLHINHQEQLATICQTVTTLILTNSFPCDLKKTRDRVSQVWEGATSGDSTSRVLVLLFCGEAPALDAMPVIFKFTQELAKESMEHSVVVYSVYVDSQASSDVVNRAVGMVISLIRQRDPALSGQMFVAQ</sequence>
<proteinExistence type="inferred from homology"/>
<dbReference type="FunFam" id="3.90.550.10:FF:000003">
    <property type="entry name" value="2-C-methyl-D-erythritol 4-phosphate cytidylyltransferase"/>
    <property type="match status" value="1"/>
</dbReference>
<evidence type="ECO:0000256" key="4">
    <source>
        <dbReference type="ARBA" id="ARBA00069967"/>
    </source>
</evidence>
<accession>A0A6P4Z5U3</accession>